<evidence type="ECO:0000259" key="5">
    <source>
        <dbReference type="Pfam" id="PF23135"/>
    </source>
</evidence>
<dbReference type="EMBL" id="AMQM01009050">
    <property type="status" value="NOT_ANNOTATED_CDS"/>
    <property type="molecule type" value="Genomic_DNA"/>
</dbReference>
<gene>
    <name evidence="7" type="primary">20209251</name>
    <name evidence="6" type="ORF">HELRODRAFT_183880</name>
</gene>
<evidence type="ECO:0000259" key="2">
    <source>
        <dbReference type="Pfam" id="PF04266"/>
    </source>
</evidence>
<feature type="domain" description="ASCH" evidence="2">
    <location>
        <begin position="424"/>
        <end position="520"/>
    </location>
</feature>
<dbReference type="eggNOG" id="KOG2845">
    <property type="taxonomic scope" value="Eukaryota"/>
</dbReference>
<reference evidence="6 8" key="2">
    <citation type="journal article" date="2013" name="Nature">
        <title>Insights into bilaterian evolution from three spiralian genomes.</title>
        <authorList>
            <person name="Simakov O."/>
            <person name="Marletaz F."/>
            <person name="Cho S.J."/>
            <person name="Edsinger-Gonzales E."/>
            <person name="Havlak P."/>
            <person name="Hellsten U."/>
            <person name="Kuo D.H."/>
            <person name="Larsson T."/>
            <person name="Lv J."/>
            <person name="Arendt D."/>
            <person name="Savage R."/>
            <person name="Osoegawa K."/>
            <person name="de Jong P."/>
            <person name="Grimwood J."/>
            <person name="Chapman J.A."/>
            <person name="Shapiro H."/>
            <person name="Aerts A."/>
            <person name="Otillar R.P."/>
            <person name="Terry A.Y."/>
            <person name="Boore J.L."/>
            <person name="Grigoriev I.V."/>
            <person name="Lindberg D.R."/>
            <person name="Seaver E.C."/>
            <person name="Weisblat D.A."/>
            <person name="Putnam N.H."/>
            <person name="Rokhsar D.S."/>
        </authorList>
    </citation>
    <scope>NUCLEOTIDE SEQUENCE</scope>
</reference>
<dbReference type="EnsemblMetazoa" id="HelroT183880">
    <property type="protein sequence ID" value="HelroP183880"/>
    <property type="gene ID" value="HelroG183880"/>
</dbReference>
<dbReference type="InterPro" id="IPR007374">
    <property type="entry name" value="ASCH_domain"/>
</dbReference>
<protein>
    <recommendedName>
        <fullName evidence="9">ASCH domain-containing protein</fullName>
    </recommendedName>
</protein>
<dbReference type="FunFam" id="2.30.130.30:FF:000006">
    <property type="entry name" value="Putative_zinc_finger_motif_-_C2HC5-type /ASCH_domain_containing_protein_-_putative"/>
    <property type="match status" value="1"/>
</dbReference>
<evidence type="ECO:0000313" key="8">
    <source>
        <dbReference type="Proteomes" id="UP000015101"/>
    </source>
</evidence>
<sequence length="578" mass="66401">MSADERNKLVKRLCLDLSRLMRSEITDDVIYYLLSMESLQDLKDYIKELIDFSSPKANPFLDDLVDCWQTFNIKKQDDEIKIVTKTQFILSKIYIPHFVISISPKKTSKTTKVKLAHKLLKRPLLAKVKKLHFCHCLGLMGRRGLPEFRACRHRCDCQAQRHALVNNCLECGRVVCEQEGSGPCFFCGSLVCTKAEQEILSRNSNKSEKLKSFLMKQEIKEEDYGHVDDDDAGSDVIQKLADVDLMEAIQFKNKLLEFDKTSVKRTRVIDDDCDYFSTDSNKWLRKEERELLRKKEAELREQRFGSRLGPRKYNIDFAGREIKEIDTRNVNMYSPDDDADNLGSGGDHLTGDVDGSAADGGGDYSIHNMDLMRPIFTADDLETSDTSSTTASKNFHLHQQPHHNRMRVVQDSGVQMMVDEGMCLSMHQPWASLLVAGIKKHEGRTWYTAHRGVLWIASTSKRPDETDIDAMENFYKKFYNGYFKNFFEYLKYADENIKFPKTYPSSCLLGRVIVEDCISEDDYKDQFPSGESESPFVLICGDPMELKVKFPIKGKHKIYKLEPSLHKGAKKALFHTLS</sequence>
<evidence type="ECO:0000313" key="6">
    <source>
        <dbReference type="EMBL" id="ESO09785.1"/>
    </source>
</evidence>
<feature type="region of interest" description="Disordered" evidence="1">
    <location>
        <begin position="331"/>
        <end position="350"/>
    </location>
</feature>
<proteinExistence type="predicted"/>
<dbReference type="EMBL" id="KB095913">
    <property type="protein sequence ID" value="ESO09785.1"/>
    <property type="molecule type" value="Genomic_DNA"/>
</dbReference>
<reference evidence="7" key="3">
    <citation type="submission" date="2015-06" db="UniProtKB">
        <authorList>
            <consortium name="EnsemblMetazoa"/>
        </authorList>
    </citation>
    <scope>IDENTIFICATION</scope>
</reference>
<dbReference type="InterPro" id="IPR056993">
    <property type="entry name" value="TRIP4_3rd_dom"/>
</dbReference>
<accession>T1FKA2</accession>
<dbReference type="FunCoup" id="T1FKA2">
    <property type="interactions" value="824"/>
</dbReference>
<dbReference type="HOGENOM" id="CLU_025737_1_0_1"/>
<dbReference type="AlphaFoldDB" id="T1FKA2"/>
<organism evidence="7 8">
    <name type="scientific">Helobdella robusta</name>
    <name type="common">Californian leech</name>
    <dbReference type="NCBI Taxonomy" id="6412"/>
    <lineage>
        <taxon>Eukaryota</taxon>
        <taxon>Metazoa</taxon>
        <taxon>Spiralia</taxon>
        <taxon>Lophotrochozoa</taxon>
        <taxon>Annelida</taxon>
        <taxon>Clitellata</taxon>
        <taxon>Hirudinea</taxon>
        <taxon>Rhynchobdellida</taxon>
        <taxon>Glossiphoniidae</taxon>
        <taxon>Helobdella</taxon>
    </lineage>
</organism>
<evidence type="ECO:0000259" key="3">
    <source>
        <dbReference type="Pfam" id="PF06221"/>
    </source>
</evidence>
<evidence type="ECO:0000259" key="4">
    <source>
        <dbReference type="Pfam" id="PF23134"/>
    </source>
</evidence>
<dbReference type="Pfam" id="PF23134">
    <property type="entry name" value="TRIP4_3rd"/>
    <property type="match status" value="1"/>
</dbReference>
<name>T1FKA2_HELRO</name>
<dbReference type="Gene3D" id="2.30.130.30">
    <property type="entry name" value="Hypothetical protein"/>
    <property type="match status" value="1"/>
</dbReference>
<dbReference type="InterPro" id="IPR039128">
    <property type="entry name" value="TRIP4-like"/>
</dbReference>
<dbReference type="GeneID" id="20209251"/>
<reference evidence="8" key="1">
    <citation type="submission" date="2012-12" db="EMBL/GenBank/DDBJ databases">
        <authorList>
            <person name="Hellsten U."/>
            <person name="Grimwood J."/>
            <person name="Chapman J.A."/>
            <person name="Shapiro H."/>
            <person name="Aerts A."/>
            <person name="Otillar R.P."/>
            <person name="Terry A.Y."/>
            <person name="Boore J.L."/>
            <person name="Simakov O."/>
            <person name="Marletaz F."/>
            <person name="Cho S.-J."/>
            <person name="Edsinger-Gonzales E."/>
            <person name="Havlak P."/>
            <person name="Kuo D.-H."/>
            <person name="Larsson T."/>
            <person name="Lv J."/>
            <person name="Arendt D."/>
            <person name="Savage R."/>
            <person name="Osoegawa K."/>
            <person name="de Jong P."/>
            <person name="Lindberg D.R."/>
            <person name="Seaver E.C."/>
            <person name="Weisblat D.A."/>
            <person name="Putnam N.H."/>
            <person name="Grigoriev I.V."/>
            <person name="Rokhsar D.S."/>
        </authorList>
    </citation>
    <scope>NUCLEOTIDE SEQUENCE</scope>
</reference>
<feature type="domain" description="TRIP4/RQT4 C2HC5-type zinc finger" evidence="3">
    <location>
        <begin position="153"/>
        <end position="198"/>
    </location>
</feature>
<evidence type="ECO:0000256" key="1">
    <source>
        <dbReference type="SAM" id="MobiDB-lite"/>
    </source>
</evidence>
<dbReference type="Proteomes" id="UP000015101">
    <property type="component" value="Unassembled WGS sequence"/>
</dbReference>
<evidence type="ECO:0008006" key="9">
    <source>
        <dbReference type="Google" id="ProtNLM"/>
    </source>
</evidence>
<dbReference type="SUPFAM" id="SSF88697">
    <property type="entry name" value="PUA domain-like"/>
    <property type="match status" value="1"/>
</dbReference>
<dbReference type="Pfam" id="PF04266">
    <property type="entry name" value="ASCH"/>
    <property type="match status" value="1"/>
</dbReference>
<dbReference type="RefSeq" id="XP_009012140.1">
    <property type="nucleotide sequence ID" value="XM_009013892.1"/>
</dbReference>
<dbReference type="STRING" id="6412.T1FKA2"/>
<feature type="domain" description="Activating signal cointegrator 1 N-terminal" evidence="5">
    <location>
        <begin position="9"/>
        <end position="69"/>
    </location>
</feature>
<dbReference type="InterPro" id="IPR009349">
    <property type="entry name" value="TRIP4/RQT4_C2HC5_Znf"/>
</dbReference>
<dbReference type="Pfam" id="PF06221">
    <property type="entry name" value="zf-C2HC5"/>
    <property type="match status" value="1"/>
</dbReference>
<evidence type="ECO:0000313" key="7">
    <source>
        <dbReference type="EnsemblMetazoa" id="HelroP183880"/>
    </source>
</evidence>
<dbReference type="OMA" id="CGDPVHT"/>
<dbReference type="InParanoid" id="T1FKA2"/>
<keyword evidence="8" id="KW-1185">Reference proteome</keyword>
<dbReference type="OrthoDB" id="338816at2759"/>
<dbReference type="GO" id="GO:0005634">
    <property type="term" value="C:nucleus"/>
    <property type="evidence" value="ECO:0000318"/>
    <property type="project" value="GO_Central"/>
</dbReference>
<dbReference type="CDD" id="cd06554">
    <property type="entry name" value="ASCH_ASC-1_like"/>
    <property type="match status" value="1"/>
</dbReference>
<dbReference type="KEGG" id="hro:HELRODRAFT_183880"/>
<dbReference type="GO" id="GO:0180022">
    <property type="term" value="C:RQC-trigger complex"/>
    <property type="evidence" value="ECO:0007669"/>
    <property type="project" value="InterPro"/>
</dbReference>
<dbReference type="CTD" id="20209251"/>
<dbReference type="Pfam" id="PF23135">
    <property type="entry name" value="TRI4_N"/>
    <property type="match status" value="1"/>
</dbReference>
<dbReference type="InterPro" id="IPR056994">
    <property type="entry name" value="TRI4_N"/>
</dbReference>
<dbReference type="GO" id="GO:0045893">
    <property type="term" value="P:positive regulation of DNA-templated transcription"/>
    <property type="evidence" value="ECO:0000318"/>
    <property type="project" value="GO_Central"/>
</dbReference>
<dbReference type="GO" id="GO:0008270">
    <property type="term" value="F:zinc ion binding"/>
    <property type="evidence" value="ECO:0007669"/>
    <property type="project" value="InterPro"/>
</dbReference>
<dbReference type="InterPro" id="IPR015947">
    <property type="entry name" value="PUA-like_sf"/>
</dbReference>
<dbReference type="PANTHER" id="PTHR12963:SF4">
    <property type="entry name" value="ACTIVATING SIGNAL COINTEGRATOR 1"/>
    <property type="match status" value="1"/>
</dbReference>
<feature type="domain" description="Activating signal cointegrator 1 third" evidence="4">
    <location>
        <begin position="271"/>
        <end position="323"/>
    </location>
</feature>
<dbReference type="GO" id="GO:0072344">
    <property type="term" value="P:rescue of stalled ribosome"/>
    <property type="evidence" value="ECO:0007669"/>
    <property type="project" value="InterPro"/>
</dbReference>
<dbReference type="PANTHER" id="PTHR12963">
    <property type="entry name" value="THYROID RECEPTOR INTERACTING PROTEIN RELATED"/>
    <property type="match status" value="1"/>
</dbReference>